<dbReference type="PANTHER" id="PTHR22916">
    <property type="entry name" value="GLYCOSYLTRANSFERASE"/>
    <property type="match status" value="1"/>
</dbReference>
<name>A0ABR7IZB9_9FLAO</name>
<dbReference type="InterPro" id="IPR029044">
    <property type="entry name" value="Nucleotide-diphossugar_trans"/>
</dbReference>
<dbReference type="RefSeq" id="WP_166128517.1">
    <property type="nucleotide sequence ID" value="NZ_JAANOQ010000005.1"/>
</dbReference>
<dbReference type="SUPFAM" id="SSF53448">
    <property type="entry name" value="Nucleotide-diphospho-sugar transferases"/>
    <property type="match status" value="1"/>
</dbReference>
<dbReference type="Gene3D" id="3.90.550.10">
    <property type="entry name" value="Spore Coat Polysaccharide Biosynthesis Protein SpsA, Chain A"/>
    <property type="match status" value="1"/>
</dbReference>
<dbReference type="Pfam" id="PF00535">
    <property type="entry name" value="Glycos_transf_2"/>
    <property type="match status" value="1"/>
</dbReference>
<reference evidence="2 3" key="1">
    <citation type="submission" date="2020-08" db="EMBL/GenBank/DDBJ databases">
        <title>Description of novel Flavobacterium F-408 isolate.</title>
        <authorList>
            <person name="Saticioglu I.B."/>
            <person name="Duman M."/>
            <person name="Altun S."/>
        </authorList>
    </citation>
    <scope>NUCLEOTIDE SEQUENCE [LARGE SCALE GENOMIC DNA]</scope>
    <source>
        <strain evidence="2 3">F-408</strain>
    </source>
</reference>
<sequence>MNSLVSIITPCFNSEKYISQAVQSVISQTHENWELLLVDDCSSDETFSIISNYASHDKRVKAFKLDKNAGAGVARNYAIQQAQGNYIAFLDADDLWKPEKLEKQLRFMQKQNIPFTFSFYETIDESGNLRNETITTPSKITYQQLYFCNWIGNLTGIYSVDFFDKIPISSIKKRQDWMMWLQIVKQIQTAIPVPESLAYYRVREDSISASKWKLIAFNFKVYRDFHKRNFFTACLDTMQFLYVQLVIKPKYKLRF</sequence>
<organism evidence="2 3">
    <name type="scientific">Flavobacterium bernardetii</name>
    <dbReference type="NCBI Taxonomy" id="2813823"/>
    <lineage>
        <taxon>Bacteria</taxon>
        <taxon>Pseudomonadati</taxon>
        <taxon>Bacteroidota</taxon>
        <taxon>Flavobacteriia</taxon>
        <taxon>Flavobacteriales</taxon>
        <taxon>Flavobacteriaceae</taxon>
        <taxon>Flavobacterium</taxon>
    </lineage>
</organism>
<keyword evidence="3" id="KW-1185">Reference proteome</keyword>
<feature type="domain" description="Glycosyltransferase 2-like" evidence="1">
    <location>
        <begin position="6"/>
        <end position="134"/>
    </location>
</feature>
<proteinExistence type="predicted"/>
<dbReference type="PANTHER" id="PTHR22916:SF3">
    <property type="entry name" value="UDP-GLCNAC:BETAGAL BETA-1,3-N-ACETYLGLUCOSAMINYLTRANSFERASE-LIKE PROTEIN 1"/>
    <property type="match status" value="1"/>
</dbReference>
<gene>
    <name evidence="2" type="ORF">H8R27_08235</name>
</gene>
<evidence type="ECO:0000313" key="3">
    <source>
        <dbReference type="Proteomes" id="UP000605990"/>
    </source>
</evidence>
<dbReference type="InterPro" id="IPR001173">
    <property type="entry name" value="Glyco_trans_2-like"/>
</dbReference>
<evidence type="ECO:0000259" key="1">
    <source>
        <dbReference type="Pfam" id="PF00535"/>
    </source>
</evidence>
<dbReference type="Proteomes" id="UP000605990">
    <property type="component" value="Unassembled WGS sequence"/>
</dbReference>
<evidence type="ECO:0000313" key="2">
    <source>
        <dbReference type="EMBL" id="MBC5834872.1"/>
    </source>
</evidence>
<dbReference type="EMBL" id="JACRUN010000004">
    <property type="protein sequence ID" value="MBC5834872.1"/>
    <property type="molecule type" value="Genomic_DNA"/>
</dbReference>
<dbReference type="CDD" id="cd00761">
    <property type="entry name" value="Glyco_tranf_GTA_type"/>
    <property type="match status" value="1"/>
</dbReference>
<comment type="caution">
    <text evidence="2">The sequence shown here is derived from an EMBL/GenBank/DDBJ whole genome shotgun (WGS) entry which is preliminary data.</text>
</comment>
<accession>A0ABR7IZB9</accession>
<protein>
    <submittedName>
        <fullName evidence="2">Glycosyltransferase family 2 protein</fullName>
    </submittedName>
</protein>